<dbReference type="InterPro" id="IPR011250">
    <property type="entry name" value="OMP/PagP_B-barrel"/>
</dbReference>
<accession>A0A1W6N2Z4</accession>
<dbReference type="OrthoDB" id="9807574at2"/>
<dbReference type="SUPFAM" id="SSF56925">
    <property type="entry name" value="OMPA-like"/>
    <property type="match status" value="1"/>
</dbReference>
<evidence type="ECO:0000256" key="1">
    <source>
        <dbReference type="SAM" id="SignalP"/>
    </source>
</evidence>
<gene>
    <name evidence="2" type="ORF">GQ61_01255</name>
</gene>
<proteinExistence type="predicted"/>
<reference evidence="2 3" key="1">
    <citation type="submission" date="2014-06" db="EMBL/GenBank/DDBJ databases">
        <title>The genome of the endonuclear symbiont Nucleicultrix amoebiphila.</title>
        <authorList>
            <person name="Schulz F."/>
            <person name="Horn M."/>
        </authorList>
    </citation>
    <scope>NUCLEOTIDE SEQUENCE [LARGE SCALE GENOMIC DNA]</scope>
    <source>
        <strain evidence="2 3">FS5</strain>
    </source>
</reference>
<dbReference type="KEGG" id="naf:GQ61_01255"/>
<dbReference type="RefSeq" id="WP_085783556.1">
    <property type="nucleotide sequence ID" value="NZ_CP008743.1"/>
</dbReference>
<dbReference type="Proteomes" id="UP000237351">
    <property type="component" value="Chromosome"/>
</dbReference>
<evidence type="ECO:0000313" key="3">
    <source>
        <dbReference type="Proteomes" id="UP000237351"/>
    </source>
</evidence>
<keyword evidence="3" id="KW-1185">Reference proteome</keyword>
<dbReference type="EMBL" id="CP008743">
    <property type="protein sequence ID" value="ARN84192.1"/>
    <property type="molecule type" value="Genomic_DNA"/>
</dbReference>
<dbReference type="Gene3D" id="2.40.160.20">
    <property type="match status" value="1"/>
</dbReference>
<sequence length="255" mass="28119">MRITKKIFPLIGFISLSIASLPVKAISYPQGTFSIKPLTMNFANMTFNLRKQDSIINGTSRNAYKGFRGLGFNESVRQGIGYSIELGLTALDDFEVFTVLGVSYETGISNVEVNPAVPAAASQRFLSFKSRTNFNAALGARYYFDWKKNWVPFISGSLGVDFQSPVKATALNTVAGPIIGDFTIQGSKALLKGAVLVGVDYRFDKRWAITFSTGAQYLQRTRSETTTNLSGINVRYKDGRNEWSMPVLVALKISF</sequence>
<feature type="signal peptide" evidence="1">
    <location>
        <begin position="1"/>
        <end position="25"/>
    </location>
</feature>
<dbReference type="STRING" id="1414854.GQ61_01255"/>
<evidence type="ECO:0000313" key="2">
    <source>
        <dbReference type="EMBL" id="ARN84192.1"/>
    </source>
</evidence>
<keyword evidence="1" id="KW-0732">Signal</keyword>
<feature type="chain" id="PRO_5012529342" description="Outer membrane protein beta-barrel domain-containing protein" evidence="1">
    <location>
        <begin position="26"/>
        <end position="255"/>
    </location>
</feature>
<name>A0A1W6N2Z4_9PROT</name>
<organism evidence="2 3">
    <name type="scientific">Candidatus Nucleicultrix amoebiphila FS5</name>
    <dbReference type="NCBI Taxonomy" id="1414854"/>
    <lineage>
        <taxon>Bacteria</taxon>
        <taxon>Pseudomonadati</taxon>
        <taxon>Pseudomonadota</taxon>
        <taxon>Alphaproteobacteria</taxon>
        <taxon>Holosporales</taxon>
        <taxon>Candidatus Nucleicultricaceae</taxon>
        <taxon>Candidatus Nucleicultrix</taxon>
    </lineage>
</organism>
<protein>
    <recommendedName>
        <fullName evidence="4">Outer membrane protein beta-barrel domain-containing protein</fullName>
    </recommendedName>
</protein>
<evidence type="ECO:0008006" key="4">
    <source>
        <dbReference type="Google" id="ProtNLM"/>
    </source>
</evidence>
<dbReference type="AlphaFoldDB" id="A0A1W6N2Z4"/>